<keyword evidence="3" id="KW-1185">Reference proteome</keyword>
<protein>
    <submittedName>
        <fullName evidence="2">Uncharacterized protein</fullName>
    </submittedName>
</protein>
<organism evidence="2 3">
    <name type="scientific">Lineolata rhizophorae</name>
    <dbReference type="NCBI Taxonomy" id="578093"/>
    <lineage>
        <taxon>Eukaryota</taxon>
        <taxon>Fungi</taxon>
        <taxon>Dikarya</taxon>
        <taxon>Ascomycota</taxon>
        <taxon>Pezizomycotina</taxon>
        <taxon>Dothideomycetes</taxon>
        <taxon>Dothideomycetes incertae sedis</taxon>
        <taxon>Lineolatales</taxon>
        <taxon>Lineolataceae</taxon>
        <taxon>Lineolata</taxon>
    </lineage>
</organism>
<feature type="compositionally biased region" description="Polar residues" evidence="1">
    <location>
        <begin position="9"/>
        <end position="20"/>
    </location>
</feature>
<name>A0A6A6PDH9_9PEZI</name>
<proteinExistence type="predicted"/>
<accession>A0A6A6PDH9</accession>
<sequence>MGSHPESVTAGTPGQWNHSGKGSLCVSERQVVQHAYLQLPPSHIRHHSALLRLRTRPSDPGNPEFTSRQANKGEPQTRAEIRSSPVCDPVVILPRLPDSLAALLRCALGRIERRATRYQCKAPRVSSPLESVILRCVALIAGLHRHGPFEQHSFPRASRGCLDHRTVYTYLANANRPFAASAR</sequence>
<dbReference type="Proteomes" id="UP000799766">
    <property type="component" value="Unassembled WGS sequence"/>
</dbReference>
<dbReference type="EMBL" id="MU001670">
    <property type="protein sequence ID" value="KAF2462026.1"/>
    <property type="molecule type" value="Genomic_DNA"/>
</dbReference>
<gene>
    <name evidence="2" type="ORF">BDY21DRAFT_6132</name>
</gene>
<feature type="region of interest" description="Disordered" evidence="1">
    <location>
        <begin position="1"/>
        <end position="21"/>
    </location>
</feature>
<evidence type="ECO:0000313" key="2">
    <source>
        <dbReference type="EMBL" id="KAF2462026.1"/>
    </source>
</evidence>
<evidence type="ECO:0000256" key="1">
    <source>
        <dbReference type="SAM" id="MobiDB-lite"/>
    </source>
</evidence>
<feature type="region of interest" description="Disordered" evidence="1">
    <location>
        <begin position="54"/>
        <end position="81"/>
    </location>
</feature>
<reference evidence="2" key="1">
    <citation type="journal article" date="2020" name="Stud. Mycol.">
        <title>101 Dothideomycetes genomes: a test case for predicting lifestyles and emergence of pathogens.</title>
        <authorList>
            <person name="Haridas S."/>
            <person name="Albert R."/>
            <person name="Binder M."/>
            <person name="Bloem J."/>
            <person name="Labutti K."/>
            <person name="Salamov A."/>
            <person name="Andreopoulos B."/>
            <person name="Baker S."/>
            <person name="Barry K."/>
            <person name="Bills G."/>
            <person name="Bluhm B."/>
            <person name="Cannon C."/>
            <person name="Castanera R."/>
            <person name="Culley D."/>
            <person name="Daum C."/>
            <person name="Ezra D."/>
            <person name="Gonzalez J."/>
            <person name="Henrissat B."/>
            <person name="Kuo A."/>
            <person name="Liang C."/>
            <person name="Lipzen A."/>
            <person name="Lutzoni F."/>
            <person name="Magnuson J."/>
            <person name="Mondo S."/>
            <person name="Nolan M."/>
            <person name="Ohm R."/>
            <person name="Pangilinan J."/>
            <person name="Park H.-J."/>
            <person name="Ramirez L."/>
            <person name="Alfaro M."/>
            <person name="Sun H."/>
            <person name="Tritt A."/>
            <person name="Yoshinaga Y."/>
            <person name="Zwiers L.-H."/>
            <person name="Turgeon B."/>
            <person name="Goodwin S."/>
            <person name="Spatafora J."/>
            <person name="Crous P."/>
            <person name="Grigoriev I."/>
        </authorList>
    </citation>
    <scope>NUCLEOTIDE SEQUENCE</scope>
    <source>
        <strain evidence="2">ATCC 16933</strain>
    </source>
</reference>
<evidence type="ECO:0000313" key="3">
    <source>
        <dbReference type="Proteomes" id="UP000799766"/>
    </source>
</evidence>
<dbReference type="AlphaFoldDB" id="A0A6A6PDH9"/>